<proteinExistence type="predicted"/>
<reference evidence="1 2" key="1">
    <citation type="submission" date="2020-10" db="EMBL/GenBank/DDBJ databases">
        <title>Blautia liquoris sp.nov., isolated from the mud in a fermentation cellar used for the production of Chinese strong-flavoured liquor.</title>
        <authorList>
            <person name="Lu L."/>
        </authorList>
    </citation>
    <scope>NUCLEOTIDE SEQUENCE [LARGE SCALE GENOMIC DNA]</scope>
    <source>
        <strain evidence="1 2">LZLJ-3</strain>
    </source>
</reference>
<dbReference type="Pfam" id="PF06949">
    <property type="entry name" value="DUF1292"/>
    <property type="match status" value="1"/>
</dbReference>
<dbReference type="KEGG" id="bliq:INP51_02260"/>
<dbReference type="Proteomes" id="UP000593601">
    <property type="component" value="Chromosome"/>
</dbReference>
<dbReference type="RefSeq" id="WP_193736140.1">
    <property type="nucleotide sequence ID" value="NZ_CP063304.1"/>
</dbReference>
<organism evidence="1 2">
    <name type="scientific">Blautia liquoris</name>
    <dbReference type="NCBI Taxonomy" id="2779518"/>
    <lineage>
        <taxon>Bacteria</taxon>
        <taxon>Bacillati</taxon>
        <taxon>Bacillota</taxon>
        <taxon>Clostridia</taxon>
        <taxon>Lachnospirales</taxon>
        <taxon>Lachnospiraceae</taxon>
        <taxon>Blautia</taxon>
    </lineage>
</organism>
<sequence length="84" mass="9542">MEKIKFISEDGSEVDFFVEEQTMVNGTSYLLVSDSDEDEANAYIMKDVSRESEPEAQYVMVDDDIEFDAIAGVFAQMLDDVDLR</sequence>
<protein>
    <submittedName>
        <fullName evidence="1">DUF1292 domain-containing protein</fullName>
    </submittedName>
</protein>
<name>A0A7M2RKF8_9FIRM</name>
<gene>
    <name evidence="1" type="ORF">INP51_02260</name>
</gene>
<dbReference type="EMBL" id="CP063304">
    <property type="protein sequence ID" value="QOV19820.1"/>
    <property type="molecule type" value="Genomic_DNA"/>
</dbReference>
<dbReference type="InterPro" id="IPR009711">
    <property type="entry name" value="UPF0473"/>
</dbReference>
<dbReference type="AlphaFoldDB" id="A0A7M2RKF8"/>
<accession>A0A7M2RKF8</accession>
<evidence type="ECO:0000313" key="1">
    <source>
        <dbReference type="EMBL" id="QOV19820.1"/>
    </source>
</evidence>
<evidence type="ECO:0000313" key="2">
    <source>
        <dbReference type="Proteomes" id="UP000593601"/>
    </source>
</evidence>
<keyword evidence="2" id="KW-1185">Reference proteome</keyword>